<dbReference type="Proteomes" id="UP000284824">
    <property type="component" value="Unassembled WGS sequence"/>
</dbReference>
<accession>A0A438MJF0</accession>
<name>A0A438MJF0_9ACTN</name>
<keyword evidence="2" id="KW-1185">Reference proteome</keyword>
<protein>
    <submittedName>
        <fullName evidence="1">Uncharacterized protein</fullName>
    </submittedName>
</protein>
<comment type="caution">
    <text evidence="1">The sequence shown here is derived from an EMBL/GenBank/DDBJ whole genome shotgun (WGS) entry which is preliminary data.</text>
</comment>
<proteinExistence type="predicted"/>
<evidence type="ECO:0000313" key="2">
    <source>
        <dbReference type="Proteomes" id="UP000284824"/>
    </source>
</evidence>
<gene>
    <name evidence="1" type="ORF">EDD27_8882</name>
</gene>
<sequence length="54" mass="5924">MNGLAHFLDGLRCAACKTLNALWLDQTRATVECRECGQSALVFPEIGEGQEEAR</sequence>
<dbReference type="EMBL" id="SAUN01000001">
    <property type="protein sequence ID" value="RVX46040.1"/>
    <property type="molecule type" value="Genomic_DNA"/>
</dbReference>
<organism evidence="1 2">
    <name type="scientific">Nonomuraea polychroma</name>
    <dbReference type="NCBI Taxonomy" id="46176"/>
    <lineage>
        <taxon>Bacteria</taxon>
        <taxon>Bacillati</taxon>
        <taxon>Actinomycetota</taxon>
        <taxon>Actinomycetes</taxon>
        <taxon>Streptosporangiales</taxon>
        <taxon>Streptosporangiaceae</taxon>
        <taxon>Nonomuraea</taxon>
    </lineage>
</organism>
<dbReference type="AlphaFoldDB" id="A0A438MJF0"/>
<reference evidence="1 2" key="1">
    <citation type="submission" date="2019-01" db="EMBL/GenBank/DDBJ databases">
        <title>Sequencing the genomes of 1000 actinobacteria strains.</title>
        <authorList>
            <person name="Klenk H.-P."/>
        </authorList>
    </citation>
    <scope>NUCLEOTIDE SEQUENCE [LARGE SCALE GENOMIC DNA]</scope>
    <source>
        <strain evidence="1 2">DSM 43925</strain>
    </source>
</reference>
<dbReference type="RefSeq" id="WP_164904052.1">
    <property type="nucleotide sequence ID" value="NZ_SAUN01000001.1"/>
</dbReference>
<evidence type="ECO:0000313" key="1">
    <source>
        <dbReference type="EMBL" id="RVX46040.1"/>
    </source>
</evidence>